<gene>
    <name evidence="15" type="ORF">JG687_00000564</name>
</gene>
<dbReference type="GO" id="GO:0046872">
    <property type="term" value="F:metal ion binding"/>
    <property type="evidence" value="ECO:0007669"/>
    <property type="project" value="UniProtKB-KW"/>
</dbReference>
<evidence type="ECO:0000256" key="2">
    <source>
        <dbReference type="ARBA" id="ARBA00004965"/>
    </source>
</evidence>
<dbReference type="PANTHER" id="PTHR11130:SF0">
    <property type="entry name" value="GLUTATHIONE SYNTHETASE"/>
    <property type="match status" value="1"/>
</dbReference>
<accession>A0A8T1V2E4</accession>
<dbReference type="Proteomes" id="UP000688947">
    <property type="component" value="Unassembled WGS sequence"/>
</dbReference>
<keyword evidence="9" id="KW-0547">Nucleotide-binding</keyword>
<name>A0A8T1V2E4_9STRA</name>
<evidence type="ECO:0000259" key="14">
    <source>
        <dbReference type="Pfam" id="PF03199"/>
    </source>
</evidence>
<comment type="caution">
    <text evidence="15">The sequence shown here is derived from an EMBL/GenBank/DDBJ whole genome shotgun (WGS) entry which is preliminary data.</text>
</comment>
<comment type="pathway">
    <text evidence="2">Sulfur metabolism; glutathione biosynthesis; glutathione from L-cysteine and L-glutamate: step 2/2.</text>
</comment>
<evidence type="ECO:0000256" key="9">
    <source>
        <dbReference type="ARBA" id="ARBA00022741"/>
    </source>
</evidence>
<keyword evidence="10" id="KW-0067">ATP-binding</keyword>
<evidence type="ECO:0000313" key="15">
    <source>
        <dbReference type="EMBL" id="KAG6974060.1"/>
    </source>
</evidence>
<evidence type="ECO:0000256" key="10">
    <source>
        <dbReference type="ARBA" id="ARBA00022840"/>
    </source>
</evidence>
<evidence type="ECO:0000256" key="12">
    <source>
        <dbReference type="ARBA" id="ARBA00030403"/>
    </source>
</evidence>
<dbReference type="GO" id="GO:0005524">
    <property type="term" value="F:ATP binding"/>
    <property type="evidence" value="ECO:0007669"/>
    <property type="project" value="UniProtKB-KW"/>
</dbReference>
<feature type="region of interest" description="Disordered" evidence="13">
    <location>
        <begin position="777"/>
        <end position="796"/>
    </location>
</feature>
<dbReference type="AlphaFoldDB" id="A0A8T1V2E4"/>
<comment type="cofactor">
    <cofactor evidence="1">
        <name>Mg(2+)</name>
        <dbReference type="ChEBI" id="CHEBI:18420"/>
    </cofactor>
</comment>
<evidence type="ECO:0000313" key="16">
    <source>
        <dbReference type="Proteomes" id="UP000688947"/>
    </source>
</evidence>
<dbReference type="PANTHER" id="PTHR11130">
    <property type="entry name" value="GLUTATHIONE SYNTHETASE"/>
    <property type="match status" value="1"/>
</dbReference>
<dbReference type="VEuPathDB" id="FungiDB:PC110_g1973"/>
<keyword evidence="8" id="KW-0479">Metal-binding</keyword>
<evidence type="ECO:0000256" key="4">
    <source>
        <dbReference type="ARBA" id="ARBA00011738"/>
    </source>
</evidence>
<evidence type="ECO:0000256" key="1">
    <source>
        <dbReference type="ARBA" id="ARBA00001946"/>
    </source>
</evidence>
<evidence type="ECO:0000256" key="8">
    <source>
        <dbReference type="ARBA" id="ARBA00022723"/>
    </source>
</evidence>
<feature type="domain" description="Glutathione synthase substrate-binding" evidence="14">
    <location>
        <begin position="240"/>
        <end position="343"/>
    </location>
</feature>
<dbReference type="GO" id="GO:0005829">
    <property type="term" value="C:cytosol"/>
    <property type="evidence" value="ECO:0007669"/>
    <property type="project" value="TreeGrafter"/>
</dbReference>
<keyword evidence="7" id="KW-0317">Glutathione biosynthesis</keyword>
<evidence type="ECO:0000256" key="13">
    <source>
        <dbReference type="SAM" id="MobiDB-lite"/>
    </source>
</evidence>
<evidence type="ECO:0000256" key="3">
    <source>
        <dbReference type="ARBA" id="ARBA00010385"/>
    </source>
</evidence>
<dbReference type="InterPro" id="IPR004887">
    <property type="entry name" value="GSH_synth_subst-bd"/>
</dbReference>
<dbReference type="Pfam" id="PF03917">
    <property type="entry name" value="GSH_synth_ATP"/>
    <property type="match status" value="1"/>
</dbReference>
<feature type="region of interest" description="Disordered" evidence="13">
    <location>
        <begin position="498"/>
        <end position="523"/>
    </location>
</feature>
<dbReference type="GO" id="GO:0004363">
    <property type="term" value="F:glutathione synthase activity"/>
    <property type="evidence" value="ECO:0007669"/>
    <property type="project" value="UniProtKB-EC"/>
</dbReference>
<dbReference type="OrthoDB" id="2020073at2759"/>
<dbReference type="Pfam" id="PF03199">
    <property type="entry name" value="GSH_synthase"/>
    <property type="match status" value="1"/>
</dbReference>
<dbReference type="EMBL" id="JAENGZ010000011">
    <property type="protein sequence ID" value="KAG6974060.1"/>
    <property type="molecule type" value="Genomic_DNA"/>
</dbReference>
<proteinExistence type="inferred from homology"/>
<comment type="similarity">
    <text evidence="3">Belongs to the eukaryotic GSH synthase family.</text>
</comment>
<dbReference type="InterPro" id="IPR005615">
    <property type="entry name" value="Glutathione_synthase"/>
</dbReference>
<evidence type="ECO:0000256" key="5">
    <source>
        <dbReference type="ARBA" id="ARBA00012214"/>
    </source>
</evidence>
<evidence type="ECO:0000256" key="6">
    <source>
        <dbReference type="ARBA" id="ARBA00022598"/>
    </source>
</evidence>
<dbReference type="GO" id="GO:0043295">
    <property type="term" value="F:glutathione binding"/>
    <property type="evidence" value="ECO:0007669"/>
    <property type="project" value="TreeGrafter"/>
</dbReference>
<dbReference type="FunFam" id="3.30.1490.50:FF:000002">
    <property type="entry name" value="Glutathione synthetase"/>
    <property type="match status" value="1"/>
</dbReference>
<evidence type="ECO:0000256" key="11">
    <source>
        <dbReference type="ARBA" id="ARBA00022842"/>
    </source>
</evidence>
<reference evidence="15" key="1">
    <citation type="submission" date="2021-01" db="EMBL/GenBank/DDBJ databases">
        <title>Phytophthora aleatoria, a newly-described species from Pinus radiata is distinct from Phytophthora cactorum isolates based on comparative genomics.</title>
        <authorList>
            <person name="Mcdougal R."/>
            <person name="Panda P."/>
            <person name="Williams N."/>
            <person name="Studholme D.J."/>
        </authorList>
    </citation>
    <scope>NUCLEOTIDE SEQUENCE</scope>
    <source>
        <strain evidence="15">NZFS 3830</strain>
    </source>
</reference>
<dbReference type="NCBIfam" id="TIGR01986">
    <property type="entry name" value="glut_syn_euk"/>
    <property type="match status" value="1"/>
</dbReference>
<dbReference type="EC" id="6.3.2.3" evidence="5"/>
<dbReference type="FunFam" id="3.40.50.1760:FF:000001">
    <property type="entry name" value="Glutathione synthetase"/>
    <property type="match status" value="1"/>
</dbReference>
<evidence type="ECO:0000256" key="7">
    <source>
        <dbReference type="ARBA" id="ARBA00022684"/>
    </source>
</evidence>
<feature type="compositionally biased region" description="Basic and acidic residues" evidence="13">
    <location>
        <begin position="782"/>
        <end position="792"/>
    </location>
</feature>
<keyword evidence="6" id="KW-0436">Ligase</keyword>
<dbReference type="VEuPathDB" id="FungiDB:PC110_g1972"/>
<protein>
    <recommendedName>
        <fullName evidence="5">glutathione synthase</fullName>
        <ecNumber evidence="5">6.3.2.3</ecNumber>
    </recommendedName>
    <alternativeName>
        <fullName evidence="12">Glutathione synthase</fullName>
    </alternativeName>
</protein>
<comment type="subunit">
    <text evidence="4">Homodimer.</text>
</comment>
<keyword evidence="11" id="KW-0460">Magnesium</keyword>
<organism evidence="15 16">
    <name type="scientific">Phytophthora cactorum</name>
    <dbReference type="NCBI Taxonomy" id="29920"/>
    <lineage>
        <taxon>Eukaryota</taxon>
        <taxon>Sar</taxon>
        <taxon>Stramenopiles</taxon>
        <taxon>Oomycota</taxon>
        <taxon>Peronosporomycetes</taxon>
        <taxon>Peronosporales</taxon>
        <taxon>Peronosporaceae</taxon>
        <taxon>Phytophthora</taxon>
    </lineage>
</organism>
<sequence length="936" mass="104276">MADLLAAVAATPHVAESEESGVVIGLSNTQLADVKEHAIAYAAAHGLLVGWRDPSKPKEPTPAFTHIPLCLLPMQFPRAQFEHGVKLSPIYGRLVDRVSRDVDWLHRCVQSVVAEDAFTARLLELSKLVQQEGVQQKAYLGIHRSDYMLHEPQADVAGDSQRLLQVELNTISSSFACISSLVSGMHSFLVSRLGAEIPALEKHYGIPSTEYCNSLPQNDAITELPDALAAAHKQYGAKDAVVMFVVQPNEANAIDQRWLEYNLWEHHGIRVLRRTMAEVDARGKLVERDGKRTLVIDEREVSVAYFRSAYTPNDYPTEHEWAGRTLIERSYAIKCPSIAYHLAGTKKVQQVLAQPAVLRHFMSKEEAKALETSFAGLYGLEKDSATIEDVKKMAIANPRSFVLKPQREGGGNNLYGDEVASAIQKMSPAELESYILMERIFPKENPAVLLRNSLTSSGPTISELGMFITSLFDGEGKEIVNKHAGHLLRTKLSGTDEGGVATGFSVNDDAGRGDEESNSPRSNQLFNVVYDPHFDRFFLEDDAVYRGRNRTLERKTISIPWEKWVLPPKSPPKRVQQDNVNSTANVPANDSGSTAKDTASQLVASVEVKNHVLTGNTSGGKDKQILKVPTLDLASAKPLTDVSSQTLESIPVAASKRKKTRVGDYTIHFKRTNQDVAKIMVASVANAKPNDQHQVKWNGTVLHVQFPGLPSGSEISATAEATKADALQHGHLQGSAQDQWLASTYKLKNLLRIRAHADGLRRVNSANRFIVVTSSESSDSEAEVKTPQKQEPQDENELMPVFFRDDRVLFRAKGRWFKGTVRRRIPKSDFYNIRADNGSLFDAVLASKMELLDKPEELPYYQYTKGDRILWVPDAQNNNSDEEELTYKAKIVQVRSLNRFDLLLRTGRVVKKVPYEQLRPRDESDFVSTTASRRRR</sequence>